<organism evidence="1 2">
    <name type="scientific">Photobacterium sanctipauli</name>
    <dbReference type="NCBI Taxonomy" id="1342794"/>
    <lineage>
        <taxon>Bacteria</taxon>
        <taxon>Pseudomonadati</taxon>
        <taxon>Pseudomonadota</taxon>
        <taxon>Gammaproteobacteria</taxon>
        <taxon>Vibrionales</taxon>
        <taxon>Vibrionaceae</taxon>
        <taxon>Photobacterium</taxon>
    </lineage>
</organism>
<dbReference type="Proteomes" id="UP000241771">
    <property type="component" value="Unassembled WGS sequence"/>
</dbReference>
<gene>
    <name evidence="1" type="ORF">C9I98_03625</name>
</gene>
<protein>
    <submittedName>
        <fullName evidence="1">Uncharacterized protein</fullName>
    </submittedName>
</protein>
<comment type="caution">
    <text evidence="1">The sequence shown here is derived from an EMBL/GenBank/DDBJ whole genome shotgun (WGS) entry which is preliminary data.</text>
</comment>
<proteinExistence type="predicted"/>
<accession>A0A2T3NXN7</accession>
<evidence type="ECO:0000313" key="1">
    <source>
        <dbReference type="EMBL" id="PSW21054.1"/>
    </source>
</evidence>
<sequence length="59" mass="6767">MFSNNSWLTYLFTFTMVPVLKLGVENHTGKKLRGDITFIGIWVWFFLASAKDLDGLGRL</sequence>
<evidence type="ECO:0000313" key="2">
    <source>
        <dbReference type="Proteomes" id="UP000241771"/>
    </source>
</evidence>
<name>A0A2T3NXN7_9GAMM</name>
<keyword evidence="2" id="KW-1185">Reference proteome</keyword>
<reference evidence="1 2" key="1">
    <citation type="submission" date="2018-01" db="EMBL/GenBank/DDBJ databases">
        <title>Whole genome sequencing of Histamine producing bacteria.</title>
        <authorList>
            <person name="Butler K."/>
        </authorList>
    </citation>
    <scope>NUCLEOTIDE SEQUENCE [LARGE SCALE GENOMIC DNA]</scope>
    <source>
        <strain evidence="1 2">DSM 100436</strain>
    </source>
</reference>
<dbReference type="AlphaFoldDB" id="A0A2T3NXN7"/>
<dbReference type="EMBL" id="PYMA01000002">
    <property type="protein sequence ID" value="PSW21054.1"/>
    <property type="molecule type" value="Genomic_DNA"/>
</dbReference>